<accession>A0A4R2MDB3</accession>
<comment type="caution">
    <text evidence="2">The sequence shown here is derived from an EMBL/GenBank/DDBJ whole genome shotgun (WGS) entry which is preliminary data.</text>
</comment>
<evidence type="ECO:0000313" key="2">
    <source>
        <dbReference type="EMBL" id="TCO96872.1"/>
    </source>
</evidence>
<proteinExistence type="predicted"/>
<feature type="region of interest" description="Disordered" evidence="1">
    <location>
        <begin position="1"/>
        <end position="27"/>
    </location>
</feature>
<gene>
    <name evidence="2" type="ORF">EV684_1289</name>
</gene>
<evidence type="ECO:0000256" key="1">
    <source>
        <dbReference type="SAM" id="MobiDB-lite"/>
    </source>
</evidence>
<sequence length="27" mass="2956">MFVSLPDHLASSRRGASDVDYETSDEA</sequence>
<protein>
    <submittedName>
        <fullName evidence="2">Uncharacterized protein</fullName>
    </submittedName>
</protein>
<feature type="non-terminal residue" evidence="2">
    <location>
        <position position="27"/>
    </location>
</feature>
<dbReference type="AlphaFoldDB" id="A0A4R2MDB3"/>
<reference evidence="2 3" key="1">
    <citation type="submission" date="2019-03" db="EMBL/GenBank/DDBJ databases">
        <title>Genomic Encyclopedia of Type Strains, Phase IV (KMG-IV): sequencing the most valuable type-strain genomes for metagenomic binning, comparative biology and taxonomic classification.</title>
        <authorList>
            <person name="Goeker M."/>
        </authorList>
    </citation>
    <scope>NUCLEOTIDE SEQUENCE [LARGE SCALE GENOMIC DNA]</scope>
    <source>
        <strain evidence="2 3">DSM 1709</strain>
    </source>
</reference>
<name>A0A4R2MDB3_RUBGE</name>
<dbReference type="Proteomes" id="UP000295106">
    <property type="component" value="Unassembled WGS sequence"/>
</dbReference>
<organism evidence="2 3">
    <name type="scientific">Rubrivivax gelatinosus</name>
    <name type="common">Rhodocyclus gelatinosus</name>
    <name type="synonym">Rhodopseudomonas gelatinosa</name>
    <dbReference type="NCBI Taxonomy" id="28068"/>
    <lineage>
        <taxon>Bacteria</taxon>
        <taxon>Pseudomonadati</taxon>
        <taxon>Pseudomonadota</taxon>
        <taxon>Betaproteobacteria</taxon>
        <taxon>Burkholderiales</taxon>
        <taxon>Sphaerotilaceae</taxon>
        <taxon>Rubrivivax</taxon>
    </lineage>
</organism>
<dbReference type="EMBL" id="SLXD01000028">
    <property type="protein sequence ID" value="TCO96872.1"/>
    <property type="molecule type" value="Genomic_DNA"/>
</dbReference>
<evidence type="ECO:0000313" key="3">
    <source>
        <dbReference type="Proteomes" id="UP000295106"/>
    </source>
</evidence>